<dbReference type="Gene3D" id="3.40.50.150">
    <property type="entry name" value="Vaccinia Virus protein VP39"/>
    <property type="match status" value="1"/>
</dbReference>
<dbReference type="KEGG" id="mla:Mlab_0720"/>
<dbReference type="GO" id="GO:0032259">
    <property type="term" value="P:methylation"/>
    <property type="evidence" value="ECO:0007669"/>
    <property type="project" value="UniProtKB-KW"/>
</dbReference>
<reference evidence="2 3" key="1">
    <citation type="journal article" date="2009" name="Stand. Genomic Sci.">
        <title>Complete genome sequence of Methanocorpusculum labreanum type strain Z.</title>
        <authorList>
            <person name="Anderson I.J."/>
            <person name="Sieprawska-Lupa M."/>
            <person name="Goltsman E."/>
            <person name="Lapidus A."/>
            <person name="Copeland A."/>
            <person name="Glavina Del Rio T."/>
            <person name="Tice H."/>
            <person name="Dalin E."/>
            <person name="Barry K."/>
            <person name="Pitluck S."/>
            <person name="Hauser L."/>
            <person name="Land M."/>
            <person name="Lucas S."/>
            <person name="Richardson P."/>
            <person name="Whitman W.B."/>
            <person name="Kyrpides N.C."/>
        </authorList>
    </citation>
    <scope>NUCLEOTIDE SEQUENCE [LARGE SCALE GENOMIC DNA]</scope>
    <source>
        <strain evidence="3">ATCC 43576 / DSM 4855 / Z</strain>
    </source>
</reference>
<protein>
    <submittedName>
        <fullName evidence="2">Methyltransferase type 11</fullName>
    </submittedName>
</protein>
<evidence type="ECO:0000313" key="3">
    <source>
        <dbReference type="Proteomes" id="UP000000365"/>
    </source>
</evidence>
<dbReference type="SUPFAM" id="SSF53335">
    <property type="entry name" value="S-adenosyl-L-methionine-dependent methyltransferases"/>
    <property type="match status" value="1"/>
</dbReference>
<dbReference type="GeneID" id="4795031"/>
<dbReference type="InterPro" id="IPR029063">
    <property type="entry name" value="SAM-dependent_MTases_sf"/>
</dbReference>
<dbReference type="OrthoDB" id="147504at2157"/>
<dbReference type="InterPro" id="IPR025714">
    <property type="entry name" value="Methyltranfer_dom"/>
</dbReference>
<dbReference type="eggNOG" id="arCOG03526">
    <property type="taxonomic scope" value="Archaea"/>
</dbReference>
<proteinExistence type="predicted"/>
<evidence type="ECO:0000259" key="1">
    <source>
        <dbReference type="Pfam" id="PF13847"/>
    </source>
</evidence>
<dbReference type="CDD" id="cd02440">
    <property type="entry name" value="AdoMet_MTases"/>
    <property type="match status" value="1"/>
</dbReference>
<keyword evidence="2" id="KW-0808">Transferase</keyword>
<dbReference type="PANTHER" id="PTHR43861:SF1">
    <property type="entry name" value="TRANS-ACONITATE 2-METHYLTRANSFERASE"/>
    <property type="match status" value="1"/>
</dbReference>
<organism evidence="2 3">
    <name type="scientific">Methanocorpusculum labreanum (strain ATCC 43576 / DSM 4855 / Z)</name>
    <dbReference type="NCBI Taxonomy" id="410358"/>
    <lineage>
        <taxon>Archaea</taxon>
        <taxon>Methanobacteriati</taxon>
        <taxon>Methanobacteriota</taxon>
        <taxon>Stenosarchaea group</taxon>
        <taxon>Methanomicrobia</taxon>
        <taxon>Methanomicrobiales</taxon>
        <taxon>Methanocorpusculaceae</taxon>
        <taxon>Methanocorpusculum</taxon>
    </lineage>
</organism>
<gene>
    <name evidence="2" type="ordered locus">Mlab_0720</name>
</gene>
<dbReference type="RefSeq" id="WP_011833093.1">
    <property type="nucleotide sequence ID" value="NC_008942.1"/>
</dbReference>
<dbReference type="PANTHER" id="PTHR43861">
    <property type="entry name" value="TRANS-ACONITATE 2-METHYLTRANSFERASE-RELATED"/>
    <property type="match status" value="1"/>
</dbReference>
<dbReference type="STRING" id="410358.Mlab_0720"/>
<dbReference type="EMBL" id="CP000559">
    <property type="protein sequence ID" value="ABN06892.1"/>
    <property type="molecule type" value="Genomic_DNA"/>
</dbReference>
<keyword evidence="2" id="KW-0489">Methyltransferase</keyword>
<evidence type="ECO:0000313" key="2">
    <source>
        <dbReference type="EMBL" id="ABN06892.1"/>
    </source>
</evidence>
<accession>A2SRD6</accession>
<dbReference type="Proteomes" id="UP000000365">
    <property type="component" value="Chromosome"/>
</dbReference>
<sequence>MIKDKIADYWNWRSTSYHQEYMSRITDEIEFWERIFTPIIPAGKHLNVIEVGTGPGILALALAKMGHTVTGIDLSPEMVKKAQANAEKLGITAAFREGDAENLDLDAGSADLIISKYLMWTLPHPDAFLNGANKILTPGGQIIAVDGVWYTDTQDHTTPNKPYSEFFDECYEEVRPNLPLGKNNTPEKVVSLITGHGFSDSTWRYLDDYQAFLKSIDIGETTVTPYIVSAKKSC</sequence>
<dbReference type="HOGENOM" id="CLU_037990_4_0_2"/>
<dbReference type="Pfam" id="PF13847">
    <property type="entry name" value="Methyltransf_31"/>
    <property type="match status" value="1"/>
</dbReference>
<feature type="domain" description="Methyltransferase" evidence="1">
    <location>
        <begin position="44"/>
        <end position="149"/>
    </location>
</feature>
<dbReference type="AlphaFoldDB" id="A2SRD6"/>
<dbReference type="GO" id="GO:0008168">
    <property type="term" value="F:methyltransferase activity"/>
    <property type="evidence" value="ECO:0007669"/>
    <property type="project" value="UniProtKB-KW"/>
</dbReference>
<keyword evidence="3" id="KW-1185">Reference proteome</keyword>
<name>A2SRD6_METLZ</name>